<name>X0VE39_9ZZZZ</name>
<comment type="caution">
    <text evidence="1">The sequence shown here is derived from an EMBL/GenBank/DDBJ whole genome shotgun (WGS) entry which is preliminary data.</text>
</comment>
<accession>X0VE39</accession>
<dbReference type="AlphaFoldDB" id="X0VE39"/>
<feature type="non-terminal residue" evidence="1">
    <location>
        <position position="91"/>
    </location>
</feature>
<protein>
    <submittedName>
        <fullName evidence="1">Uncharacterized protein</fullName>
    </submittedName>
</protein>
<sequence length="91" mass="10477">MKNLTKYYKVRHIIKTGDHLGWKSNGIVGNLIRIFAPGPINHSEIVIKIPFEGLDNRRFNVGALSNGVSLHLLSRQLEKYDGEVWWYSLKD</sequence>
<dbReference type="EMBL" id="BARS01022060">
    <property type="protein sequence ID" value="GAG10743.1"/>
    <property type="molecule type" value="Genomic_DNA"/>
</dbReference>
<reference evidence="1" key="1">
    <citation type="journal article" date="2014" name="Front. Microbiol.">
        <title>High frequency of phylogenetically diverse reductive dehalogenase-homologous genes in deep subseafloor sedimentary metagenomes.</title>
        <authorList>
            <person name="Kawai M."/>
            <person name="Futagami T."/>
            <person name="Toyoda A."/>
            <person name="Takaki Y."/>
            <person name="Nishi S."/>
            <person name="Hori S."/>
            <person name="Arai W."/>
            <person name="Tsubouchi T."/>
            <person name="Morono Y."/>
            <person name="Uchiyama I."/>
            <person name="Ito T."/>
            <person name="Fujiyama A."/>
            <person name="Inagaki F."/>
            <person name="Takami H."/>
        </authorList>
    </citation>
    <scope>NUCLEOTIDE SEQUENCE</scope>
    <source>
        <strain evidence="1">Expedition CK06-06</strain>
    </source>
</reference>
<gene>
    <name evidence="1" type="ORF">S01H1_35311</name>
</gene>
<evidence type="ECO:0000313" key="1">
    <source>
        <dbReference type="EMBL" id="GAG10743.1"/>
    </source>
</evidence>
<proteinExistence type="predicted"/>
<organism evidence="1">
    <name type="scientific">marine sediment metagenome</name>
    <dbReference type="NCBI Taxonomy" id="412755"/>
    <lineage>
        <taxon>unclassified sequences</taxon>
        <taxon>metagenomes</taxon>
        <taxon>ecological metagenomes</taxon>
    </lineage>
</organism>
<dbReference type="Gene3D" id="3.90.1720.10">
    <property type="entry name" value="endopeptidase domain like (from Nostoc punctiforme)"/>
    <property type="match status" value="1"/>
</dbReference>